<dbReference type="AlphaFoldDB" id="A0A840TWV0"/>
<gene>
    <name evidence="1" type="ORF">HNQ92_002262</name>
</gene>
<dbReference type="Proteomes" id="UP000557307">
    <property type="component" value="Unassembled WGS sequence"/>
</dbReference>
<comment type="caution">
    <text evidence="1">The sequence shown here is derived from an EMBL/GenBank/DDBJ whole genome shotgun (WGS) entry which is preliminary data.</text>
</comment>
<protein>
    <submittedName>
        <fullName evidence="1">Uncharacterized protein</fullName>
    </submittedName>
</protein>
<organism evidence="1 2">
    <name type="scientific">Rhabdobacter roseus</name>
    <dbReference type="NCBI Taxonomy" id="1655419"/>
    <lineage>
        <taxon>Bacteria</taxon>
        <taxon>Pseudomonadati</taxon>
        <taxon>Bacteroidota</taxon>
        <taxon>Cytophagia</taxon>
        <taxon>Cytophagales</taxon>
        <taxon>Cytophagaceae</taxon>
        <taxon>Rhabdobacter</taxon>
    </lineage>
</organism>
<sequence length="75" mass="8639">MELQERAMQYVEEQIPELAEQATRQAFWHTLASGDSVVVAHEGKLWEVFPDGNRKFVKDITAPSFVQKRQFTISS</sequence>
<proteinExistence type="predicted"/>
<reference evidence="1 2" key="1">
    <citation type="submission" date="2020-08" db="EMBL/GenBank/DDBJ databases">
        <title>Genomic Encyclopedia of Type Strains, Phase IV (KMG-IV): sequencing the most valuable type-strain genomes for metagenomic binning, comparative biology and taxonomic classification.</title>
        <authorList>
            <person name="Goeker M."/>
        </authorList>
    </citation>
    <scope>NUCLEOTIDE SEQUENCE [LARGE SCALE GENOMIC DNA]</scope>
    <source>
        <strain evidence="1 2">DSM 105074</strain>
    </source>
</reference>
<evidence type="ECO:0000313" key="2">
    <source>
        <dbReference type="Proteomes" id="UP000557307"/>
    </source>
</evidence>
<evidence type="ECO:0000313" key="1">
    <source>
        <dbReference type="EMBL" id="MBB5284119.1"/>
    </source>
</evidence>
<dbReference type="EMBL" id="JACHGF010000003">
    <property type="protein sequence ID" value="MBB5284119.1"/>
    <property type="molecule type" value="Genomic_DNA"/>
</dbReference>
<dbReference type="RefSeq" id="WP_184174081.1">
    <property type="nucleotide sequence ID" value="NZ_JACHGF010000003.1"/>
</dbReference>
<keyword evidence="2" id="KW-1185">Reference proteome</keyword>
<accession>A0A840TWV0</accession>
<name>A0A840TWV0_9BACT</name>